<dbReference type="EMBL" id="BAABBN010000015">
    <property type="protein sequence ID" value="GAA3941377.1"/>
    <property type="molecule type" value="Genomic_DNA"/>
</dbReference>
<accession>A0ABP7NAV3</accession>
<dbReference type="InterPro" id="IPR005467">
    <property type="entry name" value="His_kinase_dom"/>
</dbReference>
<dbReference type="SMART" id="SM00387">
    <property type="entry name" value="HATPase_c"/>
    <property type="match status" value="1"/>
</dbReference>
<dbReference type="PANTHER" id="PTHR43065:SF42">
    <property type="entry name" value="TWO-COMPONENT SENSOR PPRA"/>
    <property type="match status" value="1"/>
</dbReference>
<dbReference type="InterPro" id="IPR029016">
    <property type="entry name" value="GAF-like_dom_sf"/>
</dbReference>
<dbReference type="Gene3D" id="1.10.287.130">
    <property type="match status" value="1"/>
</dbReference>
<reference evidence="6" key="1">
    <citation type="journal article" date="2019" name="Int. J. Syst. Evol. Microbiol.">
        <title>The Global Catalogue of Microorganisms (GCM) 10K type strain sequencing project: providing services to taxonomists for standard genome sequencing and annotation.</title>
        <authorList>
            <consortium name="The Broad Institute Genomics Platform"/>
            <consortium name="The Broad Institute Genome Sequencing Center for Infectious Disease"/>
            <person name="Wu L."/>
            <person name="Ma J."/>
        </authorList>
    </citation>
    <scope>NUCLEOTIDE SEQUENCE [LARGE SCALE GENOMIC DNA]</scope>
    <source>
        <strain evidence="6">JCM 17551</strain>
    </source>
</reference>
<feature type="domain" description="Histidine kinase" evidence="4">
    <location>
        <begin position="204"/>
        <end position="436"/>
    </location>
</feature>
<evidence type="ECO:0000256" key="3">
    <source>
        <dbReference type="SAM" id="Coils"/>
    </source>
</evidence>
<dbReference type="InterPro" id="IPR003594">
    <property type="entry name" value="HATPase_dom"/>
</dbReference>
<protein>
    <recommendedName>
        <fullName evidence="2">histidine kinase</fullName>
        <ecNumber evidence="2">2.7.13.3</ecNumber>
    </recommendedName>
</protein>
<evidence type="ECO:0000259" key="4">
    <source>
        <dbReference type="PROSITE" id="PS50109"/>
    </source>
</evidence>
<evidence type="ECO:0000313" key="5">
    <source>
        <dbReference type="EMBL" id="GAA3941377.1"/>
    </source>
</evidence>
<dbReference type="RefSeq" id="WP_344800589.1">
    <property type="nucleotide sequence ID" value="NZ_BAABBN010000015.1"/>
</dbReference>
<keyword evidence="3" id="KW-0175">Coiled coil</keyword>
<dbReference type="Proteomes" id="UP001501565">
    <property type="component" value="Unassembled WGS sequence"/>
</dbReference>
<dbReference type="PANTHER" id="PTHR43065">
    <property type="entry name" value="SENSOR HISTIDINE KINASE"/>
    <property type="match status" value="1"/>
</dbReference>
<dbReference type="EC" id="2.7.13.3" evidence="2"/>
<proteinExistence type="predicted"/>
<name>A0ABP7NAV3_9GAMM</name>
<dbReference type="SMART" id="SM00065">
    <property type="entry name" value="GAF"/>
    <property type="match status" value="1"/>
</dbReference>
<dbReference type="Gene3D" id="3.30.450.40">
    <property type="match status" value="1"/>
</dbReference>
<dbReference type="PRINTS" id="PR00344">
    <property type="entry name" value="BCTRLSENSOR"/>
</dbReference>
<comment type="caution">
    <text evidence="5">The sequence shown here is derived from an EMBL/GenBank/DDBJ whole genome shotgun (WGS) entry which is preliminary data.</text>
</comment>
<dbReference type="SUPFAM" id="SSF55781">
    <property type="entry name" value="GAF domain-like"/>
    <property type="match status" value="1"/>
</dbReference>
<dbReference type="Gene3D" id="3.30.565.10">
    <property type="entry name" value="Histidine kinase-like ATPase, C-terminal domain"/>
    <property type="match status" value="1"/>
</dbReference>
<dbReference type="InterPro" id="IPR036890">
    <property type="entry name" value="HATPase_C_sf"/>
</dbReference>
<keyword evidence="6" id="KW-1185">Reference proteome</keyword>
<dbReference type="Pfam" id="PF02518">
    <property type="entry name" value="HATPase_c"/>
    <property type="match status" value="1"/>
</dbReference>
<organism evidence="5 6">
    <name type="scientific">Litoribacillus peritrichatus</name>
    <dbReference type="NCBI Taxonomy" id="718191"/>
    <lineage>
        <taxon>Bacteria</taxon>
        <taxon>Pseudomonadati</taxon>
        <taxon>Pseudomonadota</taxon>
        <taxon>Gammaproteobacteria</taxon>
        <taxon>Oceanospirillales</taxon>
        <taxon>Oceanospirillaceae</taxon>
        <taxon>Litoribacillus</taxon>
    </lineage>
</organism>
<dbReference type="InterPro" id="IPR003018">
    <property type="entry name" value="GAF"/>
</dbReference>
<gene>
    <name evidence="5" type="ORF">GCM10022277_41670</name>
</gene>
<dbReference type="PROSITE" id="PS50109">
    <property type="entry name" value="HIS_KIN"/>
    <property type="match status" value="1"/>
</dbReference>
<dbReference type="SUPFAM" id="SSF55874">
    <property type="entry name" value="ATPase domain of HSP90 chaperone/DNA topoisomerase II/histidine kinase"/>
    <property type="match status" value="1"/>
</dbReference>
<evidence type="ECO:0000256" key="2">
    <source>
        <dbReference type="ARBA" id="ARBA00012438"/>
    </source>
</evidence>
<feature type="coiled-coil region" evidence="3">
    <location>
        <begin position="168"/>
        <end position="195"/>
    </location>
</feature>
<evidence type="ECO:0000256" key="1">
    <source>
        <dbReference type="ARBA" id="ARBA00000085"/>
    </source>
</evidence>
<evidence type="ECO:0000313" key="6">
    <source>
        <dbReference type="Proteomes" id="UP001501565"/>
    </source>
</evidence>
<dbReference type="Pfam" id="PF01590">
    <property type="entry name" value="GAF"/>
    <property type="match status" value="1"/>
</dbReference>
<comment type="catalytic activity">
    <reaction evidence="1">
        <text>ATP + protein L-histidine = ADP + protein N-phospho-L-histidine.</text>
        <dbReference type="EC" id="2.7.13.3"/>
    </reaction>
</comment>
<sequence length="436" mass="48066">MDESDPRPQLTTEAGLSEAIDSGDFKRACEAVKKTIHSVLNVPRVSIWLTDKDTASLCCLDHNSATPITPNTCDLSALNNYINALEQTGVLSIDEESQSPGAKDLIQEYLQPSNAVSLLDTAIYRDGCLVGILRAESLDEVRNWAEQEQALLVHMSDLLSRALIARDLESLKSRYAEVKAVISNTQQQIIELEKMATLGNLVAGVTHEINTPIGIGITTISHLEFLTSQIEQAFTAGSITEKHFNTYIHSVNEACQLLTDNLNRAADLIQSFKQVAVDQSDDTFLLINLEDTLKNITNSVRPELNKKYQTKMKLTCEPHIHFKSCPGSLAQVLTNLLINAGIHAFDQHHKDRKVCINAHKANDQIIIEVRDNGDGVPFELQPKIFEPFVTTKRGAGGSGLGLNIVRTLVQEKLKGSISMESQPGEFTTFIIRLPSL</sequence>
<dbReference type="InterPro" id="IPR004358">
    <property type="entry name" value="Sig_transdc_His_kin-like_C"/>
</dbReference>
<dbReference type="CDD" id="cd00075">
    <property type="entry name" value="HATPase"/>
    <property type="match status" value="1"/>
</dbReference>